<evidence type="ECO:0000256" key="1">
    <source>
        <dbReference type="SAM" id="MobiDB-lite"/>
    </source>
</evidence>
<accession>A0ABV8PJQ5</accession>
<dbReference type="Proteomes" id="UP001595841">
    <property type="component" value="Unassembled WGS sequence"/>
</dbReference>
<comment type="caution">
    <text evidence="3">The sequence shown here is derived from an EMBL/GenBank/DDBJ whole genome shotgun (WGS) entry which is preliminary data.</text>
</comment>
<evidence type="ECO:0000256" key="2">
    <source>
        <dbReference type="SAM" id="SignalP"/>
    </source>
</evidence>
<name>A0ABV8PJQ5_9FLAO</name>
<keyword evidence="2" id="KW-0732">Signal</keyword>
<evidence type="ECO:0008006" key="5">
    <source>
        <dbReference type="Google" id="ProtNLM"/>
    </source>
</evidence>
<evidence type="ECO:0000313" key="4">
    <source>
        <dbReference type="Proteomes" id="UP001595841"/>
    </source>
</evidence>
<evidence type="ECO:0000313" key="3">
    <source>
        <dbReference type="EMBL" id="MFC4219455.1"/>
    </source>
</evidence>
<dbReference type="EMBL" id="JBHSCL010000004">
    <property type="protein sequence ID" value="MFC4219455.1"/>
    <property type="molecule type" value="Genomic_DNA"/>
</dbReference>
<proteinExistence type="predicted"/>
<protein>
    <recommendedName>
        <fullName evidence="5">Lipoprotein</fullName>
    </recommendedName>
</protein>
<feature type="compositionally biased region" description="Polar residues" evidence="1">
    <location>
        <begin position="204"/>
        <end position="215"/>
    </location>
</feature>
<feature type="chain" id="PRO_5045219935" description="Lipoprotein" evidence="2">
    <location>
        <begin position="24"/>
        <end position="224"/>
    </location>
</feature>
<feature type="region of interest" description="Disordered" evidence="1">
    <location>
        <begin position="204"/>
        <end position="224"/>
    </location>
</feature>
<feature type="signal peptide" evidence="2">
    <location>
        <begin position="1"/>
        <end position="23"/>
    </location>
</feature>
<gene>
    <name evidence="3" type="ORF">ACFOWS_04900</name>
</gene>
<keyword evidence="4" id="KW-1185">Reference proteome</keyword>
<organism evidence="3 4">
    <name type="scientific">Flagellimonas marina</name>
    <dbReference type="NCBI Taxonomy" id="1775168"/>
    <lineage>
        <taxon>Bacteria</taxon>
        <taxon>Pseudomonadati</taxon>
        <taxon>Bacteroidota</taxon>
        <taxon>Flavobacteriia</taxon>
        <taxon>Flavobacteriales</taxon>
        <taxon>Flavobacteriaceae</taxon>
        <taxon>Flagellimonas</taxon>
    </lineage>
</organism>
<dbReference type="PROSITE" id="PS51257">
    <property type="entry name" value="PROKAR_LIPOPROTEIN"/>
    <property type="match status" value="1"/>
</dbReference>
<reference evidence="4" key="1">
    <citation type="journal article" date="2019" name="Int. J. Syst. Evol. Microbiol.">
        <title>The Global Catalogue of Microorganisms (GCM) 10K type strain sequencing project: providing services to taxonomists for standard genome sequencing and annotation.</title>
        <authorList>
            <consortium name="The Broad Institute Genomics Platform"/>
            <consortium name="The Broad Institute Genome Sequencing Center for Infectious Disease"/>
            <person name="Wu L."/>
            <person name="Ma J."/>
        </authorList>
    </citation>
    <scope>NUCLEOTIDE SEQUENCE [LARGE SCALE GENOMIC DNA]</scope>
    <source>
        <strain evidence="4">CGMCC 1.15774</strain>
    </source>
</reference>
<sequence>MKNLKKVAAILLGAFLFTLGACQQGPKKEEPVESKAAVEQERVSPPEGIISLEESKSLYDNYTKNRLEIIQQYEAERSPEKKFEAARFTSFTYADMKHYMAYIEQEAKEAQVDISSLRFYFANYPDKTDFPDGNKIVHPRQNSIFIVPTMKVDGKDYGFYIGGDGKAKLIKDAVGQTAVGSTAKNQEKSYASFVPNITTSAMLQDGKSLNKNHGSSGPPPDGDF</sequence>
<dbReference type="RefSeq" id="WP_379762841.1">
    <property type="nucleotide sequence ID" value="NZ_JBHSCL010000004.1"/>
</dbReference>